<accession>A0A9J5W5Y5</accession>
<gene>
    <name evidence="1" type="ORF">H5410_060244</name>
</gene>
<name>A0A9J5W5Y5_SOLCO</name>
<dbReference type="EMBL" id="JACXVP010000012">
    <property type="protein sequence ID" value="KAG5570478.1"/>
    <property type="molecule type" value="Genomic_DNA"/>
</dbReference>
<evidence type="ECO:0000313" key="1">
    <source>
        <dbReference type="EMBL" id="KAG5570478.1"/>
    </source>
</evidence>
<dbReference type="Proteomes" id="UP000824120">
    <property type="component" value="Chromosome 12"/>
</dbReference>
<evidence type="ECO:0000313" key="2">
    <source>
        <dbReference type="Proteomes" id="UP000824120"/>
    </source>
</evidence>
<proteinExistence type="predicted"/>
<reference evidence="1 2" key="1">
    <citation type="submission" date="2020-09" db="EMBL/GenBank/DDBJ databases">
        <title>De no assembly of potato wild relative species, Solanum commersonii.</title>
        <authorList>
            <person name="Cho K."/>
        </authorList>
    </citation>
    <scope>NUCLEOTIDE SEQUENCE [LARGE SCALE GENOMIC DNA]</scope>
    <source>
        <strain evidence="1">LZ3.2</strain>
        <tissue evidence="1">Leaf</tissue>
    </source>
</reference>
<keyword evidence="2" id="KW-1185">Reference proteome</keyword>
<organism evidence="1 2">
    <name type="scientific">Solanum commersonii</name>
    <name type="common">Commerson's wild potato</name>
    <name type="synonym">Commerson's nightshade</name>
    <dbReference type="NCBI Taxonomy" id="4109"/>
    <lineage>
        <taxon>Eukaryota</taxon>
        <taxon>Viridiplantae</taxon>
        <taxon>Streptophyta</taxon>
        <taxon>Embryophyta</taxon>
        <taxon>Tracheophyta</taxon>
        <taxon>Spermatophyta</taxon>
        <taxon>Magnoliopsida</taxon>
        <taxon>eudicotyledons</taxon>
        <taxon>Gunneridae</taxon>
        <taxon>Pentapetalae</taxon>
        <taxon>asterids</taxon>
        <taxon>lamiids</taxon>
        <taxon>Solanales</taxon>
        <taxon>Solanaceae</taxon>
        <taxon>Solanoideae</taxon>
        <taxon>Solaneae</taxon>
        <taxon>Solanum</taxon>
    </lineage>
</organism>
<dbReference type="AlphaFoldDB" id="A0A9J5W5Y5"/>
<protein>
    <submittedName>
        <fullName evidence="1">Uncharacterized protein</fullName>
    </submittedName>
</protein>
<comment type="caution">
    <text evidence="1">The sequence shown here is derived from an EMBL/GenBank/DDBJ whole genome shotgun (WGS) entry which is preliminary data.</text>
</comment>
<sequence>MGWTKLLEDPSAKLVGIADTLGDLSFGRFHRLPVLAFNLFAFSVFGRYGISTLEQKAIFRPIDVTRQLGSATFRPPFLCTFQPPCSFLPKDPSVKLVGIADTLDDSPFGRFHRFSVLAFSLFNCSVTRRLFHFTANLTFFFKAQHTGTKGDFRPISDSPTGLGDLQAFISSFFLAAFFLLAK</sequence>